<comment type="caution">
    <text evidence="1">The sequence shown here is derived from an EMBL/GenBank/DDBJ whole genome shotgun (WGS) entry which is preliminary data.</text>
</comment>
<protein>
    <submittedName>
        <fullName evidence="1">BrnA antitoxin of type II toxin-antitoxin system</fullName>
    </submittedName>
</protein>
<dbReference type="InterPro" id="IPR025528">
    <property type="entry name" value="BrnA_antitoxin"/>
</dbReference>
<evidence type="ECO:0000313" key="1">
    <source>
        <dbReference type="EMBL" id="RLJ51681.1"/>
    </source>
</evidence>
<gene>
    <name evidence="1" type="ORF">BCF46_1896</name>
</gene>
<dbReference type="AlphaFoldDB" id="A0A497W5H3"/>
<sequence length="134" mass="15633">MSFTPNTRPKSQRIAKEKLGRLLQLGDLEDNVTELVRDLIPQAWHRLEHDIDVEEPKVKITLRVDRSVAKFYRAWGNGYQARINRILATYAQARIADYLTIEKDFYKFVVEETLDKYNDPVPDDIEEGPQEGEV</sequence>
<dbReference type="RefSeq" id="WP_121023568.1">
    <property type="nucleotide sequence ID" value="NZ_RCCE01000003.1"/>
</dbReference>
<organism evidence="1 2">
    <name type="scientific">Litoreibacter meonggei</name>
    <dbReference type="NCBI Taxonomy" id="1049199"/>
    <lineage>
        <taxon>Bacteria</taxon>
        <taxon>Pseudomonadati</taxon>
        <taxon>Pseudomonadota</taxon>
        <taxon>Alphaproteobacteria</taxon>
        <taxon>Rhodobacterales</taxon>
        <taxon>Roseobacteraceae</taxon>
        <taxon>Litoreibacter</taxon>
    </lineage>
</organism>
<reference evidence="1 2" key="1">
    <citation type="submission" date="2018-10" db="EMBL/GenBank/DDBJ databases">
        <title>Genomic Encyclopedia of Archaeal and Bacterial Type Strains, Phase II (KMG-II): from individual species to whole genera.</title>
        <authorList>
            <person name="Goeker M."/>
        </authorList>
    </citation>
    <scope>NUCLEOTIDE SEQUENCE [LARGE SCALE GENOMIC DNA]</scope>
    <source>
        <strain evidence="1 2">DSM 29466</strain>
    </source>
</reference>
<keyword evidence="2" id="KW-1185">Reference proteome</keyword>
<accession>A0A497W5H3</accession>
<evidence type="ECO:0000313" key="2">
    <source>
        <dbReference type="Proteomes" id="UP000269157"/>
    </source>
</evidence>
<proteinExistence type="predicted"/>
<dbReference type="Pfam" id="PF14384">
    <property type="entry name" value="BrnA_antitoxin"/>
    <property type="match status" value="1"/>
</dbReference>
<dbReference type="EMBL" id="RCCE01000003">
    <property type="protein sequence ID" value="RLJ51681.1"/>
    <property type="molecule type" value="Genomic_DNA"/>
</dbReference>
<name>A0A497W5H3_9RHOB</name>
<dbReference type="Proteomes" id="UP000269157">
    <property type="component" value="Unassembled WGS sequence"/>
</dbReference>
<dbReference type="OrthoDB" id="361944at2"/>